<evidence type="ECO:0000313" key="8">
    <source>
        <dbReference type="Proteomes" id="UP000807469"/>
    </source>
</evidence>
<dbReference type="PROSITE" id="PS50261">
    <property type="entry name" value="G_PROTEIN_RECEP_F2_4"/>
    <property type="match status" value="1"/>
</dbReference>
<comment type="subcellular location">
    <subcellularLocation>
        <location evidence="1">Membrane</location>
        <topology evidence="1">Multi-pass membrane protein</topology>
    </subcellularLocation>
</comment>
<feature type="transmembrane region" description="Helical" evidence="5">
    <location>
        <begin position="97"/>
        <end position="116"/>
    </location>
</feature>
<proteinExistence type="predicted"/>
<dbReference type="Proteomes" id="UP000807469">
    <property type="component" value="Unassembled WGS sequence"/>
</dbReference>
<dbReference type="GO" id="GO:0004930">
    <property type="term" value="F:G protein-coupled receptor activity"/>
    <property type="evidence" value="ECO:0007669"/>
    <property type="project" value="TreeGrafter"/>
</dbReference>
<protein>
    <recommendedName>
        <fullName evidence="6">G-protein coupled receptors family 2 profile 2 domain-containing protein</fullName>
    </recommendedName>
</protein>
<feature type="transmembrane region" description="Helical" evidence="5">
    <location>
        <begin position="123"/>
        <end position="147"/>
    </location>
</feature>
<feature type="transmembrane region" description="Helical" evidence="5">
    <location>
        <begin position="244"/>
        <end position="261"/>
    </location>
</feature>
<dbReference type="AlphaFoldDB" id="A0A9P6D823"/>
<keyword evidence="3 5" id="KW-1133">Transmembrane helix</keyword>
<gene>
    <name evidence="7" type="ORF">BDN70DRAFT_870320</name>
</gene>
<dbReference type="EMBL" id="MU155131">
    <property type="protein sequence ID" value="KAF9486233.1"/>
    <property type="molecule type" value="Genomic_DNA"/>
</dbReference>
<dbReference type="PANTHER" id="PTHR23112:SF37">
    <property type="entry name" value="G PROTEIN-COUPLED RECEPTOR GPR1"/>
    <property type="match status" value="1"/>
</dbReference>
<reference evidence="7" key="1">
    <citation type="submission" date="2020-11" db="EMBL/GenBank/DDBJ databases">
        <authorList>
            <consortium name="DOE Joint Genome Institute"/>
            <person name="Ahrendt S."/>
            <person name="Riley R."/>
            <person name="Andreopoulos W."/>
            <person name="Labutti K."/>
            <person name="Pangilinan J."/>
            <person name="Ruiz-Duenas F.J."/>
            <person name="Barrasa J.M."/>
            <person name="Sanchez-Garcia M."/>
            <person name="Camarero S."/>
            <person name="Miyauchi S."/>
            <person name="Serrano A."/>
            <person name="Linde D."/>
            <person name="Babiker R."/>
            <person name="Drula E."/>
            <person name="Ayuso-Fernandez I."/>
            <person name="Pacheco R."/>
            <person name="Padilla G."/>
            <person name="Ferreira P."/>
            <person name="Barriuso J."/>
            <person name="Kellner H."/>
            <person name="Castanera R."/>
            <person name="Alfaro M."/>
            <person name="Ramirez L."/>
            <person name="Pisabarro A.G."/>
            <person name="Kuo A."/>
            <person name="Tritt A."/>
            <person name="Lipzen A."/>
            <person name="He G."/>
            <person name="Yan M."/>
            <person name="Ng V."/>
            <person name="Cullen D."/>
            <person name="Martin F."/>
            <person name="Rosso M.-N."/>
            <person name="Henrissat B."/>
            <person name="Hibbett D."/>
            <person name="Martinez A.T."/>
            <person name="Grigoriev I.V."/>
        </authorList>
    </citation>
    <scope>NUCLEOTIDE SEQUENCE</scope>
    <source>
        <strain evidence="7">CIRM-BRFM 674</strain>
    </source>
</reference>
<keyword evidence="8" id="KW-1185">Reference proteome</keyword>
<dbReference type="InterPro" id="IPR017981">
    <property type="entry name" value="GPCR_2-like_7TM"/>
</dbReference>
<feature type="transmembrane region" description="Helical" evidence="5">
    <location>
        <begin position="49"/>
        <end position="69"/>
    </location>
</feature>
<dbReference type="Gene3D" id="1.20.1070.10">
    <property type="entry name" value="Rhodopsin 7-helix transmembrane proteins"/>
    <property type="match status" value="1"/>
</dbReference>
<feature type="transmembrane region" description="Helical" evidence="5">
    <location>
        <begin position="14"/>
        <end position="37"/>
    </location>
</feature>
<dbReference type="GO" id="GO:0005886">
    <property type="term" value="C:plasma membrane"/>
    <property type="evidence" value="ECO:0007669"/>
    <property type="project" value="TreeGrafter"/>
</dbReference>
<dbReference type="Pfam" id="PF05462">
    <property type="entry name" value="Dicty_CAR"/>
    <property type="match status" value="1"/>
</dbReference>
<organism evidence="7 8">
    <name type="scientific">Pholiota conissans</name>
    <dbReference type="NCBI Taxonomy" id="109636"/>
    <lineage>
        <taxon>Eukaryota</taxon>
        <taxon>Fungi</taxon>
        <taxon>Dikarya</taxon>
        <taxon>Basidiomycota</taxon>
        <taxon>Agaricomycotina</taxon>
        <taxon>Agaricomycetes</taxon>
        <taxon>Agaricomycetidae</taxon>
        <taxon>Agaricales</taxon>
        <taxon>Agaricineae</taxon>
        <taxon>Strophariaceae</taxon>
        <taxon>Pholiota</taxon>
    </lineage>
</organism>
<dbReference type="GO" id="GO:0007166">
    <property type="term" value="P:cell surface receptor signaling pathway"/>
    <property type="evidence" value="ECO:0007669"/>
    <property type="project" value="InterPro"/>
</dbReference>
<evidence type="ECO:0000256" key="3">
    <source>
        <dbReference type="ARBA" id="ARBA00022989"/>
    </source>
</evidence>
<sequence length="386" mass="43205">MATTEFVYDGARKAGVTIIALVALSSLLAIIYLFAIRRPAARTFKSTHLFGYFMCLLVANVIQGIGTIIDLEWVSRGRVVEGFSCTLQGALKQSGNLGASFWSLIISVHIFLLVFLKIRSNQATFIGIIIATWIVILLIPLIGRFVLQSAELGPYFGIAGEWCWVTRNYQNERIFLECVFTLVTIGISFILYSAIILRIRGKLVKQKNTTWRLNFFSKNNVEGATSNNNYAENNRGMLKIAKNMIWYPISYAVIMTPMTIIRIVELKYDSVPFAWTAISGIVFNSFGLINVILLLYIARAFNQLEVLPQVSPNRMVKVTLERTVSRDSVLGERRGSTESSEWRLKDKNDLLDSTPDVVKVDLPTKPAGTYVAPDSWKTGSAGGKKY</sequence>
<feature type="transmembrane region" description="Helical" evidence="5">
    <location>
        <begin position="174"/>
        <end position="197"/>
    </location>
</feature>
<dbReference type="OrthoDB" id="100006at2759"/>
<keyword evidence="2 5" id="KW-0812">Transmembrane</keyword>
<evidence type="ECO:0000256" key="2">
    <source>
        <dbReference type="ARBA" id="ARBA00022692"/>
    </source>
</evidence>
<accession>A0A9P6D823</accession>
<evidence type="ECO:0000256" key="1">
    <source>
        <dbReference type="ARBA" id="ARBA00004141"/>
    </source>
</evidence>
<feature type="transmembrane region" description="Helical" evidence="5">
    <location>
        <begin position="273"/>
        <end position="297"/>
    </location>
</feature>
<dbReference type="GO" id="GO:0007189">
    <property type="term" value="P:adenylate cyclase-activating G protein-coupled receptor signaling pathway"/>
    <property type="evidence" value="ECO:0007669"/>
    <property type="project" value="TreeGrafter"/>
</dbReference>
<evidence type="ECO:0000313" key="7">
    <source>
        <dbReference type="EMBL" id="KAF9486233.1"/>
    </source>
</evidence>
<name>A0A9P6D823_9AGAR</name>
<comment type="caution">
    <text evidence="7">The sequence shown here is derived from an EMBL/GenBank/DDBJ whole genome shotgun (WGS) entry which is preliminary data.</text>
</comment>
<evidence type="ECO:0000259" key="6">
    <source>
        <dbReference type="PROSITE" id="PS50261"/>
    </source>
</evidence>
<evidence type="ECO:0000256" key="4">
    <source>
        <dbReference type="ARBA" id="ARBA00023136"/>
    </source>
</evidence>
<feature type="domain" description="G-protein coupled receptors family 2 profile 2" evidence="6">
    <location>
        <begin position="12"/>
        <end position="197"/>
    </location>
</feature>
<dbReference type="PANTHER" id="PTHR23112">
    <property type="entry name" value="G PROTEIN-COUPLED RECEPTOR 157-RELATED"/>
    <property type="match status" value="1"/>
</dbReference>
<evidence type="ECO:0000256" key="5">
    <source>
        <dbReference type="SAM" id="Phobius"/>
    </source>
</evidence>
<keyword evidence="4 5" id="KW-0472">Membrane</keyword>